<evidence type="ECO:0000313" key="2">
    <source>
        <dbReference type="EMBL" id="GAA4013283.1"/>
    </source>
</evidence>
<dbReference type="PRINTS" id="PR00469">
    <property type="entry name" value="PNDRDTASEII"/>
</dbReference>
<dbReference type="InterPro" id="IPR036188">
    <property type="entry name" value="FAD/NAD-bd_sf"/>
</dbReference>
<dbReference type="Pfam" id="PF13738">
    <property type="entry name" value="Pyr_redox_3"/>
    <property type="match status" value="1"/>
</dbReference>
<reference evidence="3" key="1">
    <citation type="journal article" date="2019" name="Int. J. Syst. Evol. Microbiol.">
        <title>The Global Catalogue of Microorganisms (GCM) 10K type strain sequencing project: providing services to taxonomists for standard genome sequencing and annotation.</title>
        <authorList>
            <consortium name="The Broad Institute Genomics Platform"/>
            <consortium name="The Broad Institute Genome Sequencing Center for Infectious Disease"/>
            <person name="Wu L."/>
            <person name="Ma J."/>
        </authorList>
    </citation>
    <scope>NUCLEOTIDE SEQUENCE [LARGE SCALE GENOMIC DNA]</scope>
    <source>
        <strain evidence="3">JCM 17224</strain>
    </source>
</reference>
<gene>
    <name evidence="2" type="ORF">GCM10022408_27810</name>
</gene>
<dbReference type="PANTHER" id="PTHR43539:SF78">
    <property type="entry name" value="FLAVIN-CONTAINING MONOOXYGENASE"/>
    <property type="match status" value="1"/>
</dbReference>
<dbReference type="Proteomes" id="UP001500567">
    <property type="component" value="Unassembled WGS sequence"/>
</dbReference>
<dbReference type="PANTHER" id="PTHR43539">
    <property type="entry name" value="FLAVIN-BINDING MONOOXYGENASE-LIKE PROTEIN (AFU_ORTHOLOGUE AFUA_4G09220)"/>
    <property type="match status" value="1"/>
</dbReference>
<accession>A0ABP7SLH6</accession>
<dbReference type="PRINTS" id="PR00368">
    <property type="entry name" value="FADPNR"/>
</dbReference>
<dbReference type="SUPFAM" id="SSF51905">
    <property type="entry name" value="FAD/NAD(P)-binding domain"/>
    <property type="match status" value="1"/>
</dbReference>
<keyword evidence="3" id="KW-1185">Reference proteome</keyword>
<dbReference type="RefSeq" id="WP_345073813.1">
    <property type="nucleotide sequence ID" value="NZ_BAABDJ010000034.1"/>
</dbReference>
<dbReference type="Gene3D" id="3.50.50.60">
    <property type="entry name" value="FAD/NAD(P)-binding domain"/>
    <property type="match status" value="1"/>
</dbReference>
<dbReference type="EMBL" id="BAABDJ010000034">
    <property type="protein sequence ID" value="GAA4013283.1"/>
    <property type="molecule type" value="Genomic_DNA"/>
</dbReference>
<proteinExistence type="predicted"/>
<evidence type="ECO:0000313" key="3">
    <source>
        <dbReference type="Proteomes" id="UP001500567"/>
    </source>
</evidence>
<keyword evidence="1" id="KW-0560">Oxidoreductase</keyword>
<sequence>MLTSAEFTVDVIVIGAGQAGLAAAYYLQQQQADFVVLDDRQAVGDVWATRFDALTLFSPAWVSDLPGRAWSGNRLRYPSKDEASRYLHDYATHFRFPIHLQQRVVRVRPRGAGGYSVFTAAGQHYQARAVIVCTGAYNAPRQPGFAQELAPTVRQLHSQQYQRPEQLSGQGPVAVVGSGNSALQIAADLAVTGRPVYAAYDARTPDLPNNTAMWAFLAVTGLLRASRHTLLGAKLRLRPEPVVSSDLSRLRHLPNVTFIGRALQVDNATALRGYRASTPALEHVVWATGYGPAFDWLEVPVLDAEGEPRHHRGMTQAPGLAFLGLPWLNSRSSALMGGAGPDARYVVEHLLKTS</sequence>
<protein>
    <submittedName>
        <fullName evidence="2">NAD(P)/FAD-dependent oxidoreductase</fullName>
    </submittedName>
</protein>
<dbReference type="InterPro" id="IPR050982">
    <property type="entry name" value="Auxin_biosynth/cation_transpt"/>
</dbReference>
<name>A0ABP7SLH6_9BACT</name>
<evidence type="ECO:0000256" key="1">
    <source>
        <dbReference type="ARBA" id="ARBA00023002"/>
    </source>
</evidence>
<comment type="caution">
    <text evidence="2">The sequence shown here is derived from an EMBL/GenBank/DDBJ whole genome shotgun (WGS) entry which is preliminary data.</text>
</comment>
<organism evidence="2 3">
    <name type="scientific">Hymenobacter fastidiosus</name>
    <dbReference type="NCBI Taxonomy" id="486264"/>
    <lineage>
        <taxon>Bacteria</taxon>
        <taxon>Pseudomonadati</taxon>
        <taxon>Bacteroidota</taxon>
        <taxon>Cytophagia</taxon>
        <taxon>Cytophagales</taxon>
        <taxon>Hymenobacteraceae</taxon>
        <taxon>Hymenobacter</taxon>
    </lineage>
</organism>